<feature type="compositionally biased region" description="Basic and acidic residues" evidence="2">
    <location>
        <begin position="37"/>
        <end position="48"/>
    </location>
</feature>
<dbReference type="HOGENOM" id="CLU_315510_0_0_1"/>
<dbReference type="SUPFAM" id="SSF103657">
    <property type="entry name" value="BAR/IMD domain-like"/>
    <property type="match status" value="1"/>
</dbReference>
<feature type="region of interest" description="Disordered" evidence="2">
    <location>
        <begin position="726"/>
        <end position="749"/>
    </location>
</feature>
<feature type="compositionally biased region" description="Basic and acidic residues" evidence="2">
    <location>
        <begin position="916"/>
        <end position="926"/>
    </location>
</feature>
<feature type="region of interest" description="Disordered" evidence="2">
    <location>
        <begin position="362"/>
        <end position="436"/>
    </location>
</feature>
<dbReference type="Gene3D" id="1.20.1270.60">
    <property type="entry name" value="Arfaptin homology (AH) domain/BAR domain"/>
    <property type="match status" value="1"/>
</dbReference>
<feature type="compositionally biased region" description="Polar residues" evidence="2">
    <location>
        <begin position="484"/>
        <end position="494"/>
    </location>
</feature>
<feature type="region of interest" description="Disordered" evidence="2">
    <location>
        <begin position="824"/>
        <end position="850"/>
    </location>
</feature>
<reference evidence="4 5" key="1">
    <citation type="submission" date="2014-05" db="EMBL/GenBank/DDBJ databases">
        <title>Draft genome sequence of a rare smut relative, Tilletiaria anomala UBC 951.</title>
        <authorList>
            <consortium name="DOE Joint Genome Institute"/>
            <person name="Toome M."/>
            <person name="Kuo A."/>
            <person name="Henrissat B."/>
            <person name="Lipzen A."/>
            <person name="Tritt A."/>
            <person name="Yoshinaga Y."/>
            <person name="Zane M."/>
            <person name="Barry K."/>
            <person name="Grigoriev I.V."/>
            <person name="Spatafora J.W."/>
            <person name="Aimea M.C."/>
        </authorList>
    </citation>
    <scope>NUCLEOTIDE SEQUENCE [LARGE SCALE GENOMIC DNA]</scope>
    <source>
        <strain evidence="4 5">UBC 951</strain>
    </source>
</reference>
<sequence>MKALSKLQSWRSSGSSTRACVDNKDTVDGVTVDGKILESSKWSEKEEGTNNDNVNAEDKADDDEDAAAAARAELDEQVKLRKDANDKLYAASKAYWAYLSKRKPLPFDTDVASLTRVLSKDAETNDTALADAEDDNSASAKSASKAGFRGMSLFGGAGAAVAAMVGSIGKDDKVMPCEAFGLAMLDAAQALGDHNVQGNSLALLGEAHLHLSTLQDTFAKTLADTYLSRLVRSKVSIEAYQAARKKVSSTQARLSNARIKRRKAGAKGASTVTGDRGEKDERADSELEEEMRLSEAAYEDALQDLEARAELLKRDEVQDHESLSDLLEVSIEYSAQVHEALLTARSVWPLSAISQSGTYITRTRPRFPHSNSAKDAVSSTRRQFESSSHRRSISTPMSTRSPSIRSLGEPGGNGEGSFSPSEAAVSGTTVANSKRRPRLSVLSNSVSSISTATLGGVGNMVRLGRAKTSDAVPQLSTAEDAKGDTSTASENPNAATEDDNAAAKNPKMGKQQSAGYSDMGKDGSVVSAENQGTISKGSTWAKGLLGRANNKDKSTGARKDGFAYVEAAGKNSDVQISEEERQRNEQMLKDVVSLGGSRAGCSATAFATTSGDTVSFPSRGNQARELSISSDDARSEQDGRNALFARTGSVPGPIAPRPTRPADWLSFADEPESASYDADGFPDSPSFVGSERDGVSPPPFMGADSGMGMFILDNHNSAHFQHFSLHSPEPSDGLLRTPSAAGGASSQDLQHAHMRPMSALSNGSLGTDPFADHRFSPAGLRAVTVSPGFAAVGVPAAVDGSLLRPATVSPQVTGEKVQLLARERALDESARNKGTVPGAGSKKGTASIPANGKAVGVADSGGCIADAHQASAASSNSTPYATPALAAAPAPAPPPPGSSSSVLGKKLAPPIPGLPMRKDKGIRLPG</sequence>
<keyword evidence="1" id="KW-0175">Coiled coil</keyword>
<evidence type="ECO:0000313" key="5">
    <source>
        <dbReference type="Proteomes" id="UP000027361"/>
    </source>
</evidence>
<comment type="caution">
    <text evidence="4">The sequence shown here is derived from an EMBL/GenBank/DDBJ whole genome shotgun (WGS) entry which is preliminary data.</text>
</comment>
<dbReference type="EMBL" id="JMSN01000107">
    <property type="protein sequence ID" value="KDN39253.1"/>
    <property type="molecule type" value="Genomic_DNA"/>
</dbReference>
<evidence type="ECO:0000256" key="2">
    <source>
        <dbReference type="SAM" id="MobiDB-lite"/>
    </source>
</evidence>
<dbReference type="InterPro" id="IPR027267">
    <property type="entry name" value="AH/BAR_dom_sf"/>
</dbReference>
<feature type="compositionally biased region" description="Basic and acidic residues" evidence="2">
    <location>
        <begin position="275"/>
        <end position="284"/>
    </location>
</feature>
<dbReference type="AlphaFoldDB" id="A0A066VG31"/>
<feature type="region of interest" description="Disordered" evidence="2">
    <location>
        <begin position="616"/>
        <end position="637"/>
    </location>
</feature>
<feature type="region of interest" description="Disordered" evidence="2">
    <location>
        <begin position="1"/>
        <end position="24"/>
    </location>
</feature>
<name>A0A066VG31_TILAU</name>
<feature type="coiled-coil region" evidence="1">
    <location>
        <begin position="288"/>
        <end position="315"/>
    </location>
</feature>
<evidence type="ECO:0000256" key="1">
    <source>
        <dbReference type="SAM" id="Coils"/>
    </source>
</evidence>
<dbReference type="STRING" id="1037660.A0A066VG31"/>
<dbReference type="RefSeq" id="XP_013240976.1">
    <property type="nucleotide sequence ID" value="XM_013385522.1"/>
</dbReference>
<feature type="compositionally biased region" description="Polar residues" evidence="2">
    <location>
        <begin position="416"/>
        <end position="432"/>
    </location>
</feature>
<evidence type="ECO:0000313" key="4">
    <source>
        <dbReference type="EMBL" id="KDN39253.1"/>
    </source>
</evidence>
<feature type="region of interest" description="Disordered" evidence="2">
    <location>
        <begin position="37"/>
        <end position="68"/>
    </location>
</feature>
<organism evidence="4 5">
    <name type="scientific">Tilletiaria anomala (strain ATCC 24038 / CBS 436.72 / UBC 951)</name>
    <dbReference type="NCBI Taxonomy" id="1037660"/>
    <lineage>
        <taxon>Eukaryota</taxon>
        <taxon>Fungi</taxon>
        <taxon>Dikarya</taxon>
        <taxon>Basidiomycota</taxon>
        <taxon>Ustilaginomycotina</taxon>
        <taxon>Exobasidiomycetes</taxon>
        <taxon>Georgefischeriales</taxon>
        <taxon>Tilletiariaceae</taxon>
        <taxon>Tilletiaria</taxon>
    </lineage>
</organism>
<proteinExistence type="predicted"/>
<gene>
    <name evidence="4" type="ORF">K437DRAFT_259146</name>
</gene>
<keyword evidence="5" id="KW-1185">Reference proteome</keyword>
<dbReference type="GeneID" id="25265172"/>
<evidence type="ECO:0000259" key="3">
    <source>
        <dbReference type="Pfam" id="PF03114"/>
    </source>
</evidence>
<dbReference type="Pfam" id="PF03114">
    <property type="entry name" value="BAR"/>
    <property type="match status" value="1"/>
</dbReference>
<feature type="compositionally biased region" description="Polar residues" evidence="2">
    <location>
        <begin position="369"/>
        <end position="381"/>
    </location>
</feature>
<dbReference type="GO" id="GO:0005737">
    <property type="term" value="C:cytoplasm"/>
    <property type="evidence" value="ECO:0007669"/>
    <property type="project" value="InterPro"/>
</dbReference>
<dbReference type="OrthoDB" id="10263741at2759"/>
<feature type="region of interest" description="Disordered" evidence="2">
    <location>
        <begin position="258"/>
        <end position="284"/>
    </location>
</feature>
<dbReference type="Proteomes" id="UP000027361">
    <property type="component" value="Unassembled WGS sequence"/>
</dbReference>
<feature type="region of interest" description="Disordered" evidence="2">
    <location>
        <begin position="874"/>
        <end position="926"/>
    </location>
</feature>
<protein>
    <recommendedName>
        <fullName evidence="3">BAR domain-containing protein</fullName>
    </recommendedName>
</protein>
<feature type="compositionally biased region" description="Polar residues" evidence="2">
    <location>
        <begin position="393"/>
        <end position="404"/>
    </location>
</feature>
<feature type="compositionally biased region" description="Polar residues" evidence="2">
    <location>
        <begin position="1"/>
        <end position="18"/>
    </location>
</feature>
<feature type="region of interest" description="Disordered" evidence="2">
    <location>
        <begin position="468"/>
        <end position="528"/>
    </location>
</feature>
<accession>A0A066VG31</accession>
<dbReference type="InParanoid" id="A0A066VG31"/>
<feature type="domain" description="BAR" evidence="3">
    <location>
        <begin position="173"/>
        <end position="342"/>
    </location>
</feature>
<dbReference type="InterPro" id="IPR004148">
    <property type="entry name" value="BAR_dom"/>
</dbReference>